<evidence type="ECO:0000313" key="1">
    <source>
        <dbReference type="EMBL" id="KAF2849005.1"/>
    </source>
</evidence>
<organism evidence="1 2">
    <name type="scientific">Plenodomus tracheiphilus IPT5</name>
    <dbReference type="NCBI Taxonomy" id="1408161"/>
    <lineage>
        <taxon>Eukaryota</taxon>
        <taxon>Fungi</taxon>
        <taxon>Dikarya</taxon>
        <taxon>Ascomycota</taxon>
        <taxon>Pezizomycotina</taxon>
        <taxon>Dothideomycetes</taxon>
        <taxon>Pleosporomycetidae</taxon>
        <taxon>Pleosporales</taxon>
        <taxon>Pleosporineae</taxon>
        <taxon>Leptosphaeriaceae</taxon>
        <taxon>Plenodomus</taxon>
    </lineage>
</organism>
<evidence type="ECO:0000313" key="2">
    <source>
        <dbReference type="Proteomes" id="UP000799423"/>
    </source>
</evidence>
<proteinExistence type="predicted"/>
<reference evidence="1" key="1">
    <citation type="submission" date="2020-01" db="EMBL/GenBank/DDBJ databases">
        <authorList>
            <consortium name="DOE Joint Genome Institute"/>
            <person name="Haridas S."/>
            <person name="Albert R."/>
            <person name="Binder M."/>
            <person name="Bloem J."/>
            <person name="Labutti K."/>
            <person name="Salamov A."/>
            <person name="Andreopoulos B."/>
            <person name="Baker S.E."/>
            <person name="Barry K."/>
            <person name="Bills G."/>
            <person name="Bluhm B.H."/>
            <person name="Cannon C."/>
            <person name="Castanera R."/>
            <person name="Culley D.E."/>
            <person name="Daum C."/>
            <person name="Ezra D."/>
            <person name="Gonzalez J.B."/>
            <person name="Henrissat B."/>
            <person name="Kuo A."/>
            <person name="Liang C."/>
            <person name="Lipzen A."/>
            <person name="Lutzoni F."/>
            <person name="Magnuson J."/>
            <person name="Mondo S."/>
            <person name="Nolan M."/>
            <person name="Ohm R."/>
            <person name="Pangilinan J."/>
            <person name="Park H.-J."/>
            <person name="Ramirez L."/>
            <person name="Alfaro M."/>
            <person name="Sun H."/>
            <person name="Tritt A."/>
            <person name="Yoshinaga Y."/>
            <person name="Zwiers L.-H."/>
            <person name="Turgeon B.G."/>
            <person name="Goodwin S.B."/>
            <person name="Spatafora J.W."/>
            <person name="Crous P.W."/>
            <person name="Grigoriev I.V."/>
        </authorList>
    </citation>
    <scope>NUCLEOTIDE SEQUENCE</scope>
    <source>
        <strain evidence="1">IPT5</strain>
    </source>
</reference>
<sequence>MPRHQRKESIPKTKLMEFSNFFPLIVCIRADLGPDWGFYQEFLEGVMGAADRGEDTSAWYEQAETLVGEQAGLRFSHKGVCFLLRGLEVKAREGLLAPTNDEVNASQPNSKPMQRDVSTELTPLPTLTPNMACPPTAHTNPQASANTTNHGSDVTLLGPSIPLKKPVSALKKHATDPRFFTDDAFKRDIHHHFYANDTNNTNRIKPDQRKNIAHVRDGSLRAPPYFAKDDDLKVWKKRIEDGGEVKVHVNADTASDNSKRGGCEIPGHHGKSVNAFPVEILRK</sequence>
<accession>A0A6A7B3K8</accession>
<dbReference type="OrthoDB" id="3794564at2759"/>
<name>A0A6A7B3K8_9PLEO</name>
<gene>
    <name evidence="1" type="ORF">T440DRAFT_534525</name>
</gene>
<keyword evidence="2" id="KW-1185">Reference proteome</keyword>
<dbReference type="AlphaFoldDB" id="A0A6A7B3K8"/>
<dbReference type="Proteomes" id="UP000799423">
    <property type="component" value="Unassembled WGS sequence"/>
</dbReference>
<protein>
    <submittedName>
        <fullName evidence="1">Uncharacterized protein</fullName>
    </submittedName>
</protein>
<dbReference type="EMBL" id="MU006314">
    <property type="protein sequence ID" value="KAF2849005.1"/>
    <property type="molecule type" value="Genomic_DNA"/>
</dbReference>